<dbReference type="InterPro" id="IPR000073">
    <property type="entry name" value="AB_hydrolase_1"/>
</dbReference>
<dbReference type="PRINTS" id="PR00111">
    <property type="entry name" value="ABHYDROLASE"/>
</dbReference>
<feature type="domain" description="AB hydrolase-1" evidence="1">
    <location>
        <begin position="41"/>
        <end position="279"/>
    </location>
</feature>
<dbReference type="PANTHER" id="PTHR43194">
    <property type="entry name" value="HYDROLASE ALPHA/BETA FOLD FAMILY"/>
    <property type="match status" value="1"/>
</dbReference>
<dbReference type="InterPro" id="IPR029058">
    <property type="entry name" value="AB_hydrolase_fold"/>
</dbReference>
<evidence type="ECO:0000313" key="3">
    <source>
        <dbReference type="Proteomes" id="UP001500929"/>
    </source>
</evidence>
<proteinExistence type="predicted"/>
<evidence type="ECO:0000259" key="1">
    <source>
        <dbReference type="Pfam" id="PF00561"/>
    </source>
</evidence>
<evidence type="ECO:0000313" key="2">
    <source>
        <dbReference type="EMBL" id="GAA2229767.1"/>
    </source>
</evidence>
<dbReference type="PANTHER" id="PTHR43194:SF2">
    <property type="entry name" value="PEROXISOMAL MEMBRANE PROTEIN LPX1"/>
    <property type="match status" value="1"/>
</dbReference>
<dbReference type="PRINTS" id="PR00412">
    <property type="entry name" value="EPOXHYDRLASE"/>
</dbReference>
<dbReference type="Pfam" id="PF00561">
    <property type="entry name" value="Abhydrolase_1"/>
    <property type="match status" value="1"/>
</dbReference>
<gene>
    <name evidence="2" type="ORF">GCM10009851_13020</name>
</gene>
<dbReference type="EMBL" id="BAAAQY010000003">
    <property type="protein sequence ID" value="GAA2229767.1"/>
    <property type="molecule type" value="Genomic_DNA"/>
</dbReference>
<name>A0ABN3DFF5_9MICO</name>
<dbReference type="SUPFAM" id="SSF53474">
    <property type="entry name" value="alpha/beta-Hydrolases"/>
    <property type="match status" value="1"/>
</dbReference>
<reference evidence="2 3" key="1">
    <citation type="journal article" date="2019" name="Int. J. Syst. Evol. Microbiol.">
        <title>The Global Catalogue of Microorganisms (GCM) 10K type strain sequencing project: providing services to taxonomists for standard genome sequencing and annotation.</title>
        <authorList>
            <consortium name="The Broad Institute Genomics Platform"/>
            <consortium name="The Broad Institute Genome Sequencing Center for Infectious Disease"/>
            <person name="Wu L."/>
            <person name="Ma J."/>
        </authorList>
    </citation>
    <scope>NUCLEOTIDE SEQUENCE [LARGE SCALE GENOMIC DNA]</scope>
    <source>
        <strain evidence="2 3">JCM 16117</strain>
    </source>
</reference>
<organism evidence="2 3">
    <name type="scientific">Herbiconiux moechotypicola</name>
    <dbReference type="NCBI Taxonomy" id="637393"/>
    <lineage>
        <taxon>Bacteria</taxon>
        <taxon>Bacillati</taxon>
        <taxon>Actinomycetota</taxon>
        <taxon>Actinomycetes</taxon>
        <taxon>Micrococcales</taxon>
        <taxon>Microbacteriaceae</taxon>
        <taxon>Herbiconiux</taxon>
    </lineage>
</organism>
<dbReference type="Proteomes" id="UP001500929">
    <property type="component" value="Unassembled WGS sequence"/>
</dbReference>
<dbReference type="Gene3D" id="3.40.50.1820">
    <property type="entry name" value="alpha/beta hydrolase"/>
    <property type="match status" value="1"/>
</dbReference>
<protein>
    <submittedName>
        <fullName evidence="2">Haloalkane dehalogenase</fullName>
    </submittedName>
</protein>
<dbReference type="InterPro" id="IPR000639">
    <property type="entry name" value="Epox_hydrolase-like"/>
</dbReference>
<accession>A0ABN3DFF5</accession>
<keyword evidence="3" id="KW-1185">Reference proteome</keyword>
<comment type="caution">
    <text evidence="2">The sequence shown here is derived from an EMBL/GenBank/DDBJ whole genome shotgun (WGS) entry which is preliminary data.</text>
</comment>
<dbReference type="InterPro" id="IPR050228">
    <property type="entry name" value="Carboxylesterase_BioH"/>
</dbReference>
<sequence>MTDVHPHDPLWLDREQYPFDDHYLDLDGHRIHFVDTGAGQTLLFLHGNPTWSFVYRKVIAALAPHSRCVAPDLPGFGLSTAAVGYSGTYLEHADVIQRFVEALDLRDIVLVVQDWGGPIGLRLVERQPERFRAVVICNSWAWPVADNPHFARFAGLMGGRVGSFLIRHANLFVNAMVPMGHRRRRLSRAEMRHYRAPLATPARRELSAVLPREIIDATSPLAELAEGLGVLRDLPVLIVWGDSDMAFREPELLRWRAEVPEATVQVIEGAGHFVQSDAPGEVGAAIASWLERLEPGLSLRHDRNE</sequence>
<dbReference type="RefSeq" id="WP_259478806.1">
    <property type="nucleotide sequence ID" value="NZ_BAAAQY010000003.1"/>
</dbReference>